<accession>A0A1T4W8G9</accession>
<dbReference type="EMBL" id="FUYA01000005">
    <property type="protein sequence ID" value="SKA72991.1"/>
    <property type="molecule type" value="Genomic_DNA"/>
</dbReference>
<protein>
    <submittedName>
        <fullName evidence="1">Uncharacterized protein</fullName>
    </submittedName>
</protein>
<keyword evidence="2" id="KW-1185">Reference proteome</keyword>
<sequence length="226" mass="25362">MLRVELSGYINDIVITALPARFIHRIYSHCLGKHSTPYAANTCFKGILYFDNTFASHFAEEAGFDWNGWRNTHQLYRQQGFSTKTSLSLKLLEGNEPVRELHLENCDCSIQPFPTEQLLADTDKNSVLVLMGAVNKARQTLSIEGISAQDLPQKLDLSIDSFEGFGFGETLLKDITCCGQHFENLSGESQEQKMIDPCFLSSLGLQFNLADLPPLDCSCRVHDHAR</sequence>
<gene>
    <name evidence="1" type="ORF">SAMN02745702_01762</name>
</gene>
<dbReference type="Proteomes" id="UP000189733">
    <property type="component" value="Unassembled WGS sequence"/>
</dbReference>
<dbReference type="AlphaFoldDB" id="A0A1T4W8G9"/>
<dbReference type="OrthoDB" id="5450111at2"/>
<name>A0A1T4W8G9_9BACT</name>
<proteinExistence type="predicted"/>
<reference evidence="1 2" key="1">
    <citation type="submission" date="2017-02" db="EMBL/GenBank/DDBJ databases">
        <authorList>
            <person name="Peterson S.W."/>
        </authorList>
    </citation>
    <scope>NUCLEOTIDE SEQUENCE [LARGE SCALE GENOMIC DNA]</scope>
    <source>
        <strain evidence="1 2">DSM 18034</strain>
    </source>
</reference>
<dbReference type="RefSeq" id="WP_078685048.1">
    <property type="nucleotide sequence ID" value="NZ_FUYA01000005.1"/>
</dbReference>
<evidence type="ECO:0000313" key="1">
    <source>
        <dbReference type="EMBL" id="SKA72991.1"/>
    </source>
</evidence>
<evidence type="ECO:0000313" key="2">
    <source>
        <dbReference type="Proteomes" id="UP000189733"/>
    </source>
</evidence>
<organism evidence="1 2">
    <name type="scientific">Desulfobaculum bizertense DSM 18034</name>
    <dbReference type="NCBI Taxonomy" id="1121442"/>
    <lineage>
        <taxon>Bacteria</taxon>
        <taxon>Pseudomonadati</taxon>
        <taxon>Thermodesulfobacteriota</taxon>
        <taxon>Desulfovibrionia</taxon>
        <taxon>Desulfovibrionales</taxon>
        <taxon>Desulfovibrionaceae</taxon>
        <taxon>Desulfobaculum</taxon>
    </lineage>
</organism>